<dbReference type="VEuPathDB" id="AmoebaDB:EHI8A_164740"/>
<dbReference type="SUPFAM" id="SSF52833">
    <property type="entry name" value="Thioredoxin-like"/>
    <property type="match status" value="1"/>
</dbReference>
<dbReference type="EMBL" id="BDEQ01000001">
    <property type="protein sequence ID" value="GAT95788.1"/>
    <property type="molecule type" value="Genomic_DNA"/>
</dbReference>
<feature type="chain" id="PRO_5023939582" description="Thioredoxin domain-containing protein" evidence="1">
    <location>
        <begin position="16"/>
        <end position="510"/>
    </location>
</feature>
<sequence>MLLFVILHIIYSCQGNFVSKCSDQDLNELNSQSRHVMIMILHEENKDFIDKYEKFAQKNQDLDVDFKYALKENSQQIIKERDISLYPAFIIIRHHSQKDMILQGGFDLAKLQQFFDISTLPIISYFMDQSRLSMYSNKQYTSSFVFERNKDIIFNPFFNEFISTSYSLAPLTDNKFYYTETGIPQFQLSYLDNMRYSDETEKLVYSAKSNLTIQSWMYRVALPLFQPINEDIKMILKRSGMNAIIIVDNEISKIDYLNFVSIARSIRGHLGLLYCTKGSYYDHQIGGNSRIRVVNSDFKKIDEGIIVEDVIKKHTTNDKIGDLRTFKEIDAETNPLYEVVKMMLNSGQYSQLFDNEHYKPYINIFMQILANKTLSTDVYSLLNQFNNIDFSSDDSDVDEIIDFLKNDKLWNVLDAIQFKDIPQEHLIFISNARRLIHDESASKTLETIVRRAFRSEVVKQFFKNHPDSDSISSNEVFALLEQPEVKVIVDDIKELIKTVDEKKLFEKREL</sequence>
<accession>A0A5K1UTW9</accession>
<dbReference type="VEuPathDB" id="AmoebaDB:EHI7A_145910"/>
<evidence type="ECO:0000313" key="2">
    <source>
        <dbReference type="EMBL" id="GAT95788.1"/>
    </source>
</evidence>
<evidence type="ECO:0008006" key="4">
    <source>
        <dbReference type="Google" id="ProtNLM"/>
    </source>
</evidence>
<gene>
    <name evidence="2" type="ORF">CL6EHI_175280</name>
</gene>
<feature type="signal peptide" evidence="1">
    <location>
        <begin position="1"/>
        <end position="15"/>
    </location>
</feature>
<dbReference type="VEuPathDB" id="AmoebaDB:EHI5A_185340"/>
<organism evidence="2 3">
    <name type="scientific">Entamoeba histolytica</name>
    <dbReference type="NCBI Taxonomy" id="5759"/>
    <lineage>
        <taxon>Eukaryota</taxon>
        <taxon>Amoebozoa</taxon>
        <taxon>Evosea</taxon>
        <taxon>Archamoebae</taxon>
        <taxon>Mastigamoebida</taxon>
        <taxon>Entamoebidae</taxon>
        <taxon>Entamoeba</taxon>
    </lineage>
</organism>
<dbReference type="AlphaFoldDB" id="A0A5K1UTW9"/>
<dbReference type="InterPro" id="IPR036249">
    <property type="entry name" value="Thioredoxin-like_sf"/>
</dbReference>
<dbReference type="Proteomes" id="UP000078387">
    <property type="component" value="Unassembled WGS sequence"/>
</dbReference>
<dbReference type="VEuPathDB" id="AmoebaDB:EHI_175280"/>
<dbReference type="VEuPathDB" id="AmoebaDB:KM1_051140"/>
<proteinExistence type="predicted"/>
<evidence type="ECO:0000313" key="3">
    <source>
        <dbReference type="Proteomes" id="UP000078387"/>
    </source>
</evidence>
<reference evidence="2 3" key="1">
    <citation type="submission" date="2016-05" db="EMBL/GenBank/DDBJ databases">
        <title>First whole genome sequencing of Entamoeba histolytica HM1:IMSS-clone-6.</title>
        <authorList>
            <person name="Mukherjee Avik.K."/>
            <person name="Izumyama S."/>
            <person name="Nakada-Tsukui K."/>
            <person name="Nozaki T."/>
        </authorList>
    </citation>
    <scope>NUCLEOTIDE SEQUENCE [LARGE SCALE GENOMIC DNA]</scope>
    <source>
        <strain evidence="2 3">HM1:IMSS clone 6</strain>
    </source>
</reference>
<comment type="caution">
    <text evidence="2">The sequence shown here is derived from an EMBL/GenBank/DDBJ whole genome shotgun (WGS) entry which is preliminary data.</text>
</comment>
<keyword evidence="1" id="KW-0732">Signal</keyword>
<dbReference type="OMA" id="GHIALMY"/>
<name>A0A5K1UTW9_ENTHI</name>
<protein>
    <recommendedName>
        <fullName evidence="4">Thioredoxin domain-containing protein</fullName>
    </recommendedName>
</protein>
<evidence type="ECO:0000256" key="1">
    <source>
        <dbReference type="SAM" id="SignalP"/>
    </source>
</evidence>